<comment type="caution">
    <text evidence="1">The sequence shown here is derived from an EMBL/GenBank/DDBJ whole genome shotgun (WGS) entry which is preliminary data.</text>
</comment>
<evidence type="ECO:0000313" key="2">
    <source>
        <dbReference type="Proteomes" id="UP000663881"/>
    </source>
</evidence>
<dbReference type="EMBL" id="CAJOAY010017241">
    <property type="protein sequence ID" value="CAF4308926.1"/>
    <property type="molecule type" value="Genomic_DNA"/>
</dbReference>
<name>A0A820IHP6_9BILA</name>
<evidence type="ECO:0000313" key="1">
    <source>
        <dbReference type="EMBL" id="CAF4308926.1"/>
    </source>
</evidence>
<dbReference type="Proteomes" id="UP000663881">
    <property type="component" value="Unassembled WGS sequence"/>
</dbReference>
<organism evidence="1 2">
    <name type="scientific">Adineta steineri</name>
    <dbReference type="NCBI Taxonomy" id="433720"/>
    <lineage>
        <taxon>Eukaryota</taxon>
        <taxon>Metazoa</taxon>
        <taxon>Spiralia</taxon>
        <taxon>Gnathifera</taxon>
        <taxon>Rotifera</taxon>
        <taxon>Eurotatoria</taxon>
        <taxon>Bdelloidea</taxon>
        <taxon>Adinetida</taxon>
        <taxon>Adinetidae</taxon>
        <taxon>Adineta</taxon>
    </lineage>
</organism>
<protein>
    <submittedName>
        <fullName evidence="1">Uncharacterized protein</fullName>
    </submittedName>
</protein>
<proteinExistence type="predicted"/>
<accession>A0A820IHP6</accession>
<reference evidence="1" key="1">
    <citation type="submission" date="2021-02" db="EMBL/GenBank/DDBJ databases">
        <authorList>
            <person name="Nowell W R."/>
        </authorList>
    </citation>
    <scope>NUCLEOTIDE SEQUENCE</scope>
</reference>
<feature type="non-terminal residue" evidence="1">
    <location>
        <position position="56"/>
    </location>
</feature>
<sequence length="56" mass="6342">MGQILDKVVTLSDGNIETFSLIWLDTSVNKTDENLRAQVELQTTVSQLKTFEDLNE</sequence>
<gene>
    <name evidence="1" type="ORF">OKA104_LOCUS46614</name>
</gene>
<dbReference type="AlphaFoldDB" id="A0A820IHP6"/>